<proteinExistence type="predicted"/>
<accession>A0A6J1B381</accession>
<evidence type="ECO:0000313" key="2">
    <source>
        <dbReference type="Proteomes" id="UP000504621"/>
    </source>
</evidence>
<feature type="domain" description="Reverse transcriptase zinc-binding" evidence="1">
    <location>
        <begin position="2"/>
        <end position="48"/>
    </location>
</feature>
<dbReference type="GeneID" id="110423743"/>
<sequence>MAILNRLPTRDRLLSWGISVRSECALCNQDLETRYHLFLSCDHSKHIWKRVLQTCAIQRDVAYWNGDLHWAVHRLREKALISVILHRAWSAFVYYFWRERYNRVNVQAASLGSKVHKLITDAMCLYG</sequence>
<gene>
    <name evidence="3" type="primary">LOC110423743</name>
</gene>
<evidence type="ECO:0000259" key="1">
    <source>
        <dbReference type="Pfam" id="PF13966"/>
    </source>
</evidence>
<name>A0A6J1B381_9ROSI</name>
<dbReference type="OrthoDB" id="1938430at2759"/>
<dbReference type="InterPro" id="IPR026960">
    <property type="entry name" value="RVT-Znf"/>
</dbReference>
<dbReference type="RefSeq" id="XP_021293750.1">
    <property type="nucleotide sequence ID" value="XM_021438075.1"/>
</dbReference>
<dbReference type="Proteomes" id="UP000504621">
    <property type="component" value="Unplaced"/>
</dbReference>
<dbReference type="Pfam" id="PF13966">
    <property type="entry name" value="zf-RVT"/>
    <property type="match status" value="1"/>
</dbReference>
<reference evidence="3" key="1">
    <citation type="submission" date="2025-08" db="UniProtKB">
        <authorList>
            <consortium name="RefSeq"/>
        </authorList>
    </citation>
    <scope>IDENTIFICATION</scope>
    <source>
        <tissue evidence="3">Leaf</tissue>
    </source>
</reference>
<evidence type="ECO:0000313" key="3">
    <source>
        <dbReference type="RefSeq" id="XP_021293750.1"/>
    </source>
</evidence>
<organism evidence="2 3">
    <name type="scientific">Herrania umbratica</name>
    <dbReference type="NCBI Taxonomy" id="108875"/>
    <lineage>
        <taxon>Eukaryota</taxon>
        <taxon>Viridiplantae</taxon>
        <taxon>Streptophyta</taxon>
        <taxon>Embryophyta</taxon>
        <taxon>Tracheophyta</taxon>
        <taxon>Spermatophyta</taxon>
        <taxon>Magnoliopsida</taxon>
        <taxon>eudicotyledons</taxon>
        <taxon>Gunneridae</taxon>
        <taxon>Pentapetalae</taxon>
        <taxon>rosids</taxon>
        <taxon>malvids</taxon>
        <taxon>Malvales</taxon>
        <taxon>Malvaceae</taxon>
        <taxon>Byttnerioideae</taxon>
        <taxon>Herrania</taxon>
    </lineage>
</organism>
<keyword evidence="2" id="KW-1185">Reference proteome</keyword>
<protein>
    <submittedName>
        <fullName evidence="3">Uncharacterized protein LOC110423743</fullName>
    </submittedName>
</protein>
<dbReference type="AlphaFoldDB" id="A0A6J1B381"/>